<keyword evidence="3 9" id="KW-0812">Transmembrane</keyword>
<keyword evidence="7 9" id="KW-0472">Membrane</keyword>
<dbReference type="Gene3D" id="3.10.580.10">
    <property type="entry name" value="CBS-domain"/>
    <property type="match status" value="1"/>
</dbReference>
<dbReference type="SUPFAM" id="SSF56176">
    <property type="entry name" value="FAD-binding/transporter-associated domain-like"/>
    <property type="match status" value="1"/>
</dbReference>
<comment type="subcellular location">
    <subcellularLocation>
        <location evidence="1">Membrane</location>
        <topology evidence="1">Multi-pass membrane protein</topology>
    </subcellularLocation>
</comment>
<dbReference type="PROSITE" id="PS51846">
    <property type="entry name" value="CNNM"/>
    <property type="match status" value="1"/>
</dbReference>
<evidence type="ECO:0000259" key="11">
    <source>
        <dbReference type="PROSITE" id="PS51371"/>
    </source>
</evidence>
<dbReference type="InterPro" id="IPR016169">
    <property type="entry name" value="FAD-bd_PCMH_sub2"/>
</dbReference>
<dbReference type="PROSITE" id="PS51371">
    <property type="entry name" value="CBS"/>
    <property type="match status" value="2"/>
</dbReference>
<dbReference type="EMBL" id="SLXA01000001">
    <property type="protein sequence ID" value="TCO86516.1"/>
    <property type="molecule type" value="Genomic_DNA"/>
</dbReference>
<keyword evidence="6 8" id="KW-0129">CBS domain</keyword>
<feature type="transmembrane region" description="Helical" evidence="10">
    <location>
        <begin position="6"/>
        <end position="29"/>
    </location>
</feature>
<feature type="domain" description="CNNM transmembrane" evidence="12">
    <location>
        <begin position="1"/>
        <end position="197"/>
    </location>
</feature>
<keyword evidence="5 9" id="KW-1133">Transmembrane helix</keyword>
<comment type="similarity">
    <text evidence="2">Belongs to the UPF0053 family.</text>
</comment>
<evidence type="ECO:0000256" key="3">
    <source>
        <dbReference type="ARBA" id="ARBA00022692"/>
    </source>
</evidence>
<evidence type="ECO:0000256" key="4">
    <source>
        <dbReference type="ARBA" id="ARBA00022737"/>
    </source>
</evidence>
<dbReference type="PANTHER" id="PTHR22777">
    <property type="entry name" value="HEMOLYSIN-RELATED"/>
    <property type="match status" value="1"/>
</dbReference>
<evidence type="ECO:0000256" key="10">
    <source>
        <dbReference type="SAM" id="Phobius"/>
    </source>
</evidence>
<proteinExistence type="inferred from homology"/>
<gene>
    <name evidence="13" type="ORF">EV212_101306</name>
</gene>
<feature type="domain" description="CBS" evidence="11">
    <location>
        <begin position="280"/>
        <end position="337"/>
    </location>
</feature>
<evidence type="ECO:0000256" key="7">
    <source>
        <dbReference type="ARBA" id="ARBA00023136"/>
    </source>
</evidence>
<dbReference type="PANTHER" id="PTHR22777:SF17">
    <property type="entry name" value="UPF0053 PROTEIN SLL0260"/>
    <property type="match status" value="1"/>
</dbReference>
<keyword evidence="14" id="KW-1185">Reference proteome</keyword>
<dbReference type="InterPro" id="IPR036318">
    <property type="entry name" value="FAD-bd_PCMH-like_sf"/>
</dbReference>
<dbReference type="FunFam" id="3.10.580.10:FF:000002">
    <property type="entry name" value="Magnesium/cobalt efflux protein CorC"/>
    <property type="match status" value="1"/>
</dbReference>
<evidence type="ECO:0000313" key="13">
    <source>
        <dbReference type="EMBL" id="TCO86516.1"/>
    </source>
</evidence>
<feature type="transmembrane region" description="Helical" evidence="10">
    <location>
        <begin position="139"/>
        <end position="161"/>
    </location>
</feature>
<dbReference type="GO" id="GO:0005886">
    <property type="term" value="C:plasma membrane"/>
    <property type="evidence" value="ECO:0007669"/>
    <property type="project" value="TreeGrafter"/>
</dbReference>
<evidence type="ECO:0000256" key="5">
    <source>
        <dbReference type="ARBA" id="ARBA00022989"/>
    </source>
</evidence>
<dbReference type="InterPro" id="IPR044751">
    <property type="entry name" value="Ion_transp-like_CBS"/>
</dbReference>
<feature type="transmembrane region" description="Helical" evidence="10">
    <location>
        <begin position="100"/>
        <end position="118"/>
    </location>
</feature>
<dbReference type="CDD" id="cd04590">
    <property type="entry name" value="CBS_pair_CorC_HlyC_assoc"/>
    <property type="match status" value="1"/>
</dbReference>
<dbReference type="AlphaFoldDB" id="A0A4R2LQZ6"/>
<feature type="domain" description="CBS" evidence="11">
    <location>
        <begin position="216"/>
        <end position="277"/>
    </location>
</feature>
<evidence type="ECO:0000256" key="2">
    <source>
        <dbReference type="ARBA" id="ARBA00006337"/>
    </source>
</evidence>
<reference evidence="13 14" key="1">
    <citation type="submission" date="2019-03" db="EMBL/GenBank/DDBJ databases">
        <title>Genomic Encyclopedia of Type Strains, Phase IV (KMG-IV): sequencing the most valuable type-strain genomes for metagenomic binning, comparative biology and taxonomic classification.</title>
        <authorList>
            <person name="Goeker M."/>
        </authorList>
    </citation>
    <scope>NUCLEOTIDE SEQUENCE [LARGE SCALE GENOMIC DNA]</scope>
    <source>
        <strain evidence="13 14">DSM 28559</strain>
    </source>
</reference>
<dbReference type="OrthoDB" id="9798188at2"/>
<organism evidence="13 14">
    <name type="scientific">Frisingicoccus caecimuris</name>
    <dbReference type="NCBI Taxonomy" id="1796636"/>
    <lineage>
        <taxon>Bacteria</taxon>
        <taxon>Bacillati</taxon>
        <taxon>Bacillota</taxon>
        <taxon>Clostridia</taxon>
        <taxon>Lachnospirales</taxon>
        <taxon>Lachnospiraceae</taxon>
        <taxon>Frisingicoccus</taxon>
    </lineage>
</organism>
<accession>A0A4R2LQZ6</accession>
<dbReference type="InterPro" id="IPR005170">
    <property type="entry name" value="Transptr-assoc_dom"/>
</dbReference>
<dbReference type="SMART" id="SM01091">
    <property type="entry name" value="CorC_HlyC"/>
    <property type="match status" value="1"/>
</dbReference>
<sequence length="435" mass="49414">MDPTSVAQLITLIILVLLSAFFSSAETAFTTVNKIRIRTFEEEGRPKAALIRKIIEEPQKMLSAILIGNNIVNLSASSLMTTMVTRIMMNLGLVSKTATAIGVSTGILTLVILVFGEITPKSIATHSAERICFIYIKPIYWLTVVFTPLIFIVNKISFGLMKLLGMRYTGKERVMTENELLTIIDVSHEEGVLESEEKEMINNVVDFGDSLAKDVMVPRIDMVSIPVEASYDELRSVFKKDMYSRLPVYEETKDNVIGIVTLKDFFNYEGTKDAFKLSDLLREPYFTYEYQKTSDLLIQMRENSINISIVLDEYGATAGIITLEDLLEEIVGEIRDEYDDDEVDPIQKLNTSEYLVDGSTRLDDINETFGCHIESDDYDSIAGHMINVLEHIPTEGEEITEDYIRFVIEKMDKNRIDTIHVYLTEPEENMEPEHK</sequence>
<dbReference type="Proteomes" id="UP000295711">
    <property type="component" value="Unassembled WGS sequence"/>
</dbReference>
<dbReference type="Pfam" id="PF03471">
    <property type="entry name" value="CorC_HlyC"/>
    <property type="match status" value="1"/>
</dbReference>
<evidence type="ECO:0000256" key="9">
    <source>
        <dbReference type="PROSITE-ProRule" id="PRU01193"/>
    </source>
</evidence>
<name>A0A4R2LQZ6_9FIRM</name>
<dbReference type="GO" id="GO:0050660">
    <property type="term" value="F:flavin adenine dinucleotide binding"/>
    <property type="evidence" value="ECO:0007669"/>
    <property type="project" value="InterPro"/>
</dbReference>
<evidence type="ECO:0000313" key="14">
    <source>
        <dbReference type="Proteomes" id="UP000295711"/>
    </source>
</evidence>
<evidence type="ECO:0000256" key="1">
    <source>
        <dbReference type="ARBA" id="ARBA00004141"/>
    </source>
</evidence>
<evidence type="ECO:0000259" key="12">
    <source>
        <dbReference type="PROSITE" id="PS51846"/>
    </source>
</evidence>
<evidence type="ECO:0000256" key="8">
    <source>
        <dbReference type="PROSITE-ProRule" id="PRU00703"/>
    </source>
</evidence>
<protein>
    <submittedName>
        <fullName evidence="13">CBS domain containing-hemolysin-like protein</fullName>
    </submittedName>
</protein>
<dbReference type="InterPro" id="IPR046342">
    <property type="entry name" value="CBS_dom_sf"/>
</dbReference>
<dbReference type="InterPro" id="IPR002550">
    <property type="entry name" value="CNNM"/>
</dbReference>
<feature type="transmembrane region" description="Helical" evidence="10">
    <location>
        <begin position="61"/>
        <end position="80"/>
    </location>
</feature>
<comment type="caution">
    <text evidence="13">The sequence shown here is derived from an EMBL/GenBank/DDBJ whole genome shotgun (WGS) entry which is preliminary data.</text>
</comment>
<dbReference type="InterPro" id="IPR000644">
    <property type="entry name" value="CBS_dom"/>
</dbReference>
<dbReference type="SUPFAM" id="SSF54631">
    <property type="entry name" value="CBS-domain pair"/>
    <property type="match status" value="1"/>
</dbReference>
<dbReference type="RefSeq" id="WP_132087805.1">
    <property type="nucleotide sequence ID" value="NZ_JANKAQ010000002.1"/>
</dbReference>
<evidence type="ECO:0000256" key="6">
    <source>
        <dbReference type="ARBA" id="ARBA00023122"/>
    </source>
</evidence>
<keyword evidence="4" id="KW-0677">Repeat</keyword>
<dbReference type="Pfam" id="PF01595">
    <property type="entry name" value="CNNM"/>
    <property type="match status" value="1"/>
</dbReference>
<dbReference type="Gene3D" id="3.30.465.10">
    <property type="match status" value="1"/>
</dbReference>
<dbReference type="Pfam" id="PF00571">
    <property type="entry name" value="CBS"/>
    <property type="match status" value="2"/>
</dbReference>